<sequence length="75" mass="8091">MKSITLANGKTIEVECLSCAVTSGVAEPEGGTIIETEHFHAHQDVAYPVKGLVILASKRHILCLDELTEKEGLNM</sequence>
<evidence type="ECO:0000313" key="1">
    <source>
        <dbReference type="EMBL" id="PWW29596.1"/>
    </source>
</evidence>
<evidence type="ECO:0000313" key="2">
    <source>
        <dbReference type="Proteomes" id="UP000247150"/>
    </source>
</evidence>
<reference evidence="1 2" key="1">
    <citation type="submission" date="2018-05" db="EMBL/GenBank/DDBJ databases">
        <title>Freshwater and sediment microbial communities from various areas in North America, analyzing microbe dynamics in response to fracking.</title>
        <authorList>
            <person name="Lamendella R."/>
        </authorList>
    </citation>
    <scope>NUCLEOTIDE SEQUENCE [LARGE SCALE GENOMIC DNA]</scope>
    <source>
        <strain evidence="1 2">15_TX</strain>
    </source>
</reference>
<dbReference type="AlphaFoldDB" id="A0A2V3A465"/>
<protein>
    <submittedName>
        <fullName evidence="1">Uncharacterized protein</fullName>
    </submittedName>
</protein>
<dbReference type="Proteomes" id="UP000247150">
    <property type="component" value="Unassembled WGS sequence"/>
</dbReference>
<proteinExistence type="predicted"/>
<gene>
    <name evidence="1" type="ORF">DFO73_104236</name>
</gene>
<comment type="caution">
    <text evidence="1">The sequence shown here is derived from an EMBL/GenBank/DDBJ whole genome shotgun (WGS) entry which is preliminary data.</text>
</comment>
<dbReference type="SUPFAM" id="SSF54197">
    <property type="entry name" value="HIT-like"/>
    <property type="match status" value="1"/>
</dbReference>
<accession>A0A2V3A465</accession>
<dbReference type="InterPro" id="IPR036265">
    <property type="entry name" value="HIT-like_sf"/>
</dbReference>
<dbReference type="Gene3D" id="3.30.428.10">
    <property type="entry name" value="HIT-like"/>
    <property type="match status" value="1"/>
</dbReference>
<name>A0A2V3A465_9BACI</name>
<dbReference type="EMBL" id="QGTW01000004">
    <property type="protein sequence ID" value="PWW29596.1"/>
    <property type="molecule type" value="Genomic_DNA"/>
</dbReference>
<organism evidence="1 2">
    <name type="scientific">Cytobacillus oceanisediminis</name>
    <dbReference type="NCBI Taxonomy" id="665099"/>
    <lineage>
        <taxon>Bacteria</taxon>
        <taxon>Bacillati</taxon>
        <taxon>Bacillota</taxon>
        <taxon>Bacilli</taxon>
        <taxon>Bacillales</taxon>
        <taxon>Bacillaceae</taxon>
        <taxon>Cytobacillus</taxon>
    </lineage>
</organism>